<keyword evidence="1" id="KW-1133">Transmembrane helix</keyword>
<evidence type="ECO:0000256" key="1">
    <source>
        <dbReference type="SAM" id="Phobius"/>
    </source>
</evidence>
<name>A0A0N1NZM5_9EURO</name>
<dbReference type="RefSeq" id="XP_017998820.1">
    <property type="nucleotide sequence ID" value="XM_018146055.1"/>
</dbReference>
<feature type="transmembrane region" description="Helical" evidence="1">
    <location>
        <begin position="20"/>
        <end position="43"/>
    </location>
</feature>
<dbReference type="Proteomes" id="UP000038010">
    <property type="component" value="Unassembled WGS sequence"/>
</dbReference>
<feature type="transmembrane region" description="Helical" evidence="1">
    <location>
        <begin position="86"/>
        <end position="105"/>
    </location>
</feature>
<gene>
    <name evidence="2" type="ORF">AB675_5816</name>
</gene>
<reference evidence="2 3" key="1">
    <citation type="submission" date="2015-06" db="EMBL/GenBank/DDBJ databases">
        <title>Draft genome of the ant-associated black yeast Phialophora attae CBS 131958.</title>
        <authorList>
            <person name="Moreno L.F."/>
            <person name="Stielow B.J."/>
            <person name="de Hoog S."/>
            <person name="Vicente V.A."/>
            <person name="Weiss V.A."/>
            <person name="de Vries M."/>
            <person name="Cruz L.M."/>
            <person name="Souza E.M."/>
        </authorList>
    </citation>
    <scope>NUCLEOTIDE SEQUENCE [LARGE SCALE GENOMIC DNA]</scope>
    <source>
        <strain evidence="2 3">CBS 131958</strain>
    </source>
</reference>
<proteinExistence type="predicted"/>
<comment type="caution">
    <text evidence="2">The sequence shown here is derived from an EMBL/GenBank/DDBJ whole genome shotgun (WGS) entry which is preliminary data.</text>
</comment>
<dbReference type="OrthoDB" id="3597048at2759"/>
<evidence type="ECO:0000313" key="2">
    <source>
        <dbReference type="EMBL" id="KPI38857.1"/>
    </source>
</evidence>
<keyword evidence="1" id="KW-0472">Membrane</keyword>
<organism evidence="2 3">
    <name type="scientific">Cyphellophora attinorum</name>
    <dbReference type="NCBI Taxonomy" id="1664694"/>
    <lineage>
        <taxon>Eukaryota</taxon>
        <taxon>Fungi</taxon>
        <taxon>Dikarya</taxon>
        <taxon>Ascomycota</taxon>
        <taxon>Pezizomycotina</taxon>
        <taxon>Eurotiomycetes</taxon>
        <taxon>Chaetothyriomycetidae</taxon>
        <taxon>Chaetothyriales</taxon>
        <taxon>Cyphellophoraceae</taxon>
        <taxon>Cyphellophora</taxon>
    </lineage>
</organism>
<dbReference type="EMBL" id="LFJN01000017">
    <property type="protein sequence ID" value="KPI38857.1"/>
    <property type="molecule type" value="Genomic_DNA"/>
</dbReference>
<sequence>MARSYTTSLTSLPPFRLLLYVLPILMIDSIIELSFVSAMVGFLHGRANGFFIVDYPGTDSTSGPNTFELWAKPKVLLENQGHTSNGAAGTGFVLIGFGGLLLIWWEKRRLRNTASTKPSGLFTTYVVLTFLSTLLCLAALIYTFVLTHNHTGQTIDLAVASQTPAPRPYPLDEWTPENWFGAVLDQVPLRTDSDRSKLRDELRIMRGWRWNLVPLFMVNVLVASVAGWEWWRLRRGAVSRGQAVAKEGTPSL</sequence>
<accession>A0A0N1NZM5</accession>
<dbReference type="GeneID" id="28737935"/>
<keyword evidence="1" id="KW-0812">Transmembrane</keyword>
<feature type="transmembrane region" description="Helical" evidence="1">
    <location>
        <begin position="125"/>
        <end position="145"/>
    </location>
</feature>
<keyword evidence="3" id="KW-1185">Reference proteome</keyword>
<feature type="transmembrane region" description="Helical" evidence="1">
    <location>
        <begin position="212"/>
        <end position="231"/>
    </location>
</feature>
<evidence type="ECO:0000313" key="3">
    <source>
        <dbReference type="Proteomes" id="UP000038010"/>
    </source>
</evidence>
<dbReference type="VEuPathDB" id="FungiDB:AB675_5816"/>
<dbReference type="AlphaFoldDB" id="A0A0N1NZM5"/>
<protein>
    <submittedName>
        <fullName evidence="2">Uncharacterized protein</fullName>
    </submittedName>
</protein>